<name>A0A7U9XWU8_9MOLU</name>
<dbReference type="PANTHER" id="PTHR10545:SF29">
    <property type="entry name" value="GH14572P-RELATED"/>
    <property type="match status" value="1"/>
</dbReference>
<dbReference type="AlphaFoldDB" id="A0A7U9XWU8"/>
<keyword evidence="3" id="KW-0012">Acyltransferase</keyword>
<reference evidence="4" key="1">
    <citation type="submission" date="2021-01" db="EMBL/GenBank/DDBJ databases">
        <title>Draft genome sequence of Acholeplasmataceae bacterium strain Mahy22.</title>
        <authorList>
            <person name="Watanabe M."/>
            <person name="Kojima H."/>
            <person name="Fukui M."/>
        </authorList>
    </citation>
    <scope>NUCLEOTIDE SEQUENCE</scope>
    <source>
        <strain evidence="4">Mahy22</strain>
    </source>
</reference>
<accession>A0A7U9XWU8</accession>
<keyword evidence="5" id="KW-1185">Reference proteome</keyword>
<dbReference type="InterPro" id="IPR051016">
    <property type="entry name" value="Diverse_Substrate_AcTransf"/>
</dbReference>
<dbReference type="InterPro" id="IPR016181">
    <property type="entry name" value="Acyl_CoA_acyltransferase"/>
</dbReference>
<keyword evidence="2" id="KW-0808">Transferase</keyword>
<dbReference type="Proteomes" id="UP000620133">
    <property type="component" value="Chromosome"/>
</dbReference>
<evidence type="ECO:0000256" key="1">
    <source>
        <dbReference type="ARBA" id="ARBA00008694"/>
    </source>
</evidence>
<organism evidence="4 5">
    <name type="scientific">Mariniplasma anaerobium</name>
    <dbReference type="NCBI Taxonomy" id="2735436"/>
    <lineage>
        <taxon>Bacteria</taxon>
        <taxon>Bacillati</taxon>
        <taxon>Mycoplasmatota</taxon>
        <taxon>Mollicutes</taxon>
        <taxon>Acholeplasmatales</taxon>
        <taxon>Acholeplasmataceae</taxon>
        <taxon>Mariniplasma</taxon>
    </lineage>
</organism>
<comment type="similarity">
    <text evidence="1">Belongs to the acetyltransferase family.</text>
</comment>
<dbReference type="PROSITE" id="PS51186">
    <property type="entry name" value="GNAT"/>
    <property type="match status" value="1"/>
</dbReference>
<dbReference type="InterPro" id="IPR000182">
    <property type="entry name" value="GNAT_dom"/>
</dbReference>
<dbReference type="Gene3D" id="3.40.630.30">
    <property type="match status" value="1"/>
</dbReference>
<dbReference type="KEGG" id="manr:MPAN_016670"/>
<dbReference type="CDD" id="cd04301">
    <property type="entry name" value="NAT_SF"/>
    <property type="match status" value="1"/>
</dbReference>
<proteinExistence type="inferred from homology"/>
<sequence>MKVIVFKQNEFEIRKTTKDDASLILSYIKKIAAYEKLSDRVVATLKDIEHTIFEEKQAFVLIAEKNGKPIGFMLYFLTYSTFLGRANLYLEDIYIDLEYRHQGYGKLMFKALASLAVEKGYYRIDWMCLDWNTKSIDFYKSLGAKHLEQWYTFRLEKEEIEVLSKL</sequence>
<gene>
    <name evidence="4" type="ORF">MPAN_016670</name>
</gene>
<dbReference type="SUPFAM" id="SSF55729">
    <property type="entry name" value="Acyl-CoA N-acyltransferases (Nat)"/>
    <property type="match status" value="1"/>
</dbReference>
<dbReference type="GO" id="GO:0008080">
    <property type="term" value="F:N-acetyltransferase activity"/>
    <property type="evidence" value="ECO:0007669"/>
    <property type="project" value="TreeGrafter"/>
</dbReference>
<dbReference type="RefSeq" id="WP_176239419.1">
    <property type="nucleotide sequence ID" value="NZ_AP024412.1"/>
</dbReference>
<evidence type="ECO:0000256" key="2">
    <source>
        <dbReference type="ARBA" id="ARBA00022679"/>
    </source>
</evidence>
<dbReference type="PANTHER" id="PTHR10545">
    <property type="entry name" value="DIAMINE N-ACETYLTRANSFERASE"/>
    <property type="match status" value="1"/>
</dbReference>
<dbReference type="FunFam" id="3.40.630.30:FF:000064">
    <property type="entry name" value="GNAT family acetyltransferase"/>
    <property type="match status" value="1"/>
</dbReference>
<evidence type="ECO:0000313" key="5">
    <source>
        <dbReference type="Proteomes" id="UP000620133"/>
    </source>
</evidence>
<evidence type="ECO:0000256" key="3">
    <source>
        <dbReference type="ARBA" id="ARBA00023315"/>
    </source>
</evidence>
<protein>
    <submittedName>
        <fullName evidence="4">N-acetyltransferase</fullName>
    </submittedName>
</protein>
<dbReference type="Pfam" id="PF00583">
    <property type="entry name" value="Acetyltransf_1"/>
    <property type="match status" value="1"/>
</dbReference>
<evidence type="ECO:0000313" key="4">
    <source>
        <dbReference type="EMBL" id="BCR36774.1"/>
    </source>
</evidence>
<dbReference type="EMBL" id="AP024412">
    <property type="protein sequence ID" value="BCR36774.1"/>
    <property type="molecule type" value="Genomic_DNA"/>
</dbReference>